<evidence type="ECO:0000313" key="2">
    <source>
        <dbReference type="Proteomes" id="UP000805193"/>
    </source>
</evidence>
<proteinExistence type="predicted"/>
<dbReference type="Proteomes" id="UP000805193">
    <property type="component" value="Unassembled WGS sequence"/>
</dbReference>
<name>A0AC60R243_IXOPE</name>
<keyword evidence="2" id="KW-1185">Reference proteome</keyword>
<evidence type="ECO:0000313" key="1">
    <source>
        <dbReference type="EMBL" id="KAG0444853.1"/>
    </source>
</evidence>
<organism evidence="1 2">
    <name type="scientific">Ixodes persulcatus</name>
    <name type="common">Taiga tick</name>
    <dbReference type="NCBI Taxonomy" id="34615"/>
    <lineage>
        <taxon>Eukaryota</taxon>
        <taxon>Metazoa</taxon>
        <taxon>Ecdysozoa</taxon>
        <taxon>Arthropoda</taxon>
        <taxon>Chelicerata</taxon>
        <taxon>Arachnida</taxon>
        <taxon>Acari</taxon>
        <taxon>Parasitiformes</taxon>
        <taxon>Ixodida</taxon>
        <taxon>Ixodoidea</taxon>
        <taxon>Ixodidae</taxon>
        <taxon>Ixodinae</taxon>
        <taxon>Ixodes</taxon>
    </lineage>
</organism>
<protein>
    <submittedName>
        <fullName evidence="1">Uncharacterized protein</fullName>
    </submittedName>
</protein>
<gene>
    <name evidence="1" type="ORF">HPB47_013311</name>
</gene>
<comment type="caution">
    <text evidence="1">The sequence shown here is derived from an EMBL/GenBank/DDBJ whole genome shotgun (WGS) entry which is preliminary data.</text>
</comment>
<sequence>MWTAAISPSLCCVKANHQARGMLNYPMMISRSPGTMKRSFRDFHNVVNVDTSFRVVRVLKKCWGNLKQKWKNERSDERRKTHKTGGGPPPTPMSAISVLVGAVAGHMATRLDNDNDSDGAAYLPPVQNEPVVRLLEGMVDCDPVYERPRSTCQPVYGRRRARSKFQYRSNYRSSPGSPHRADHTCSCFKLQQRQGGSYSRQSKAAQREDGAFRAGSLSRE</sequence>
<reference evidence="1 2" key="1">
    <citation type="journal article" date="2020" name="Cell">
        <title>Large-Scale Comparative Analyses of Tick Genomes Elucidate Their Genetic Diversity and Vector Capacities.</title>
        <authorList>
            <consortium name="Tick Genome and Microbiome Consortium (TIGMIC)"/>
            <person name="Jia N."/>
            <person name="Wang J."/>
            <person name="Shi W."/>
            <person name="Du L."/>
            <person name="Sun Y."/>
            <person name="Zhan W."/>
            <person name="Jiang J.F."/>
            <person name="Wang Q."/>
            <person name="Zhang B."/>
            <person name="Ji P."/>
            <person name="Bell-Sakyi L."/>
            <person name="Cui X.M."/>
            <person name="Yuan T.T."/>
            <person name="Jiang B.G."/>
            <person name="Yang W.F."/>
            <person name="Lam T.T."/>
            <person name="Chang Q.C."/>
            <person name="Ding S.J."/>
            <person name="Wang X.J."/>
            <person name="Zhu J.G."/>
            <person name="Ruan X.D."/>
            <person name="Zhao L."/>
            <person name="Wei J.T."/>
            <person name="Ye R.Z."/>
            <person name="Que T.C."/>
            <person name="Du C.H."/>
            <person name="Zhou Y.H."/>
            <person name="Cheng J.X."/>
            <person name="Dai P.F."/>
            <person name="Guo W.B."/>
            <person name="Han X.H."/>
            <person name="Huang E.J."/>
            <person name="Li L.F."/>
            <person name="Wei W."/>
            <person name="Gao Y.C."/>
            <person name="Liu J.Z."/>
            <person name="Shao H.Z."/>
            <person name="Wang X."/>
            <person name="Wang C.C."/>
            <person name="Yang T.C."/>
            <person name="Huo Q.B."/>
            <person name="Li W."/>
            <person name="Chen H.Y."/>
            <person name="Chen S.E."/>
            <person name="Zhou L.G."/>
            <person name="Ni X.B."/>
            <person name="Tian J.H."/>
            <person name="Sheng Y."/>
            <person name="Liu T."/>
            <person name="Pan Y.S."/>
            <person name="Xia L.Y."/>
            <person name="Li J."/>
            <person name="Zhao F."/>
            <person name="Cao W.C."/>
        </authorList>
    </citation>
    <scope>NUCLEOTIDE SEQUENCE [LARGE SCALE GENOMIC DNA]</scope>
    <source>
        <strain evidence="1">Iper-2018</strain>
    </source>
</reference>
<accession>A0AC60R243</accession>
<dbReference type="EMBL" id="JABSTQ010001367">
    <property type="protein sequence ID" value="KAG0444853.1"/>
    <property type="molecule type" value="Genomic_DNA"/>
</dbReference>